<evidence type="ECO:0000313" key="2">
    <source>
        <dbReference type="Proteomes" id="UP001433508"/>
    </source>
</evidence>
<protein>
    <submittedName>
        <fullName evidence="1">Uncharacterized protein</fullName>
    </submittedName>
</protein>
<dbReference type="EMBL" id="MU971362">
    <property type="protein sequence ID" value="KAK9237988.1"/>
    <property type="molecule type" value="Genomic_DNA"/>
</dbReference>
<comment type="caution">
    <text evidence="1">The sequence shown here is derived from an EMBL/GenBank/DDBJ whole genome shotgun (WGS) entry which is preliminary data.</text>
</comment>
<reference evidence="2" key="1">
    <citation type="journal article" date="2024" name="Front. Bioeng. Biotechnol.">
        <title>Genome-scale model development and genomic sequencing of the oleaginous clade Lipomyces.</title>
        <authorList>
            <person name="Czajka J.J."/>
            <person name="Han Y."/>
            <person name="Kim J."/>
            <person name="Mondo S.J."/>
            <person name="Hofstad B.A."/>
            <person name="Robles A."/>
            <person name="Haridas S."/>
            <person name="Riley R."/>
            <person name="LaButti K."/>
            <person name="Pangilinan J."/>
            <person name="Andreopoulos W."/>
            <person name="Lipzen A."/>
            <person name="Yan J."/>
            <person name="Wang M."/>
            <person name="Ng V."/>
            <person name="Grigoriev I.V."/>
            <person name="Spatafora J.W."/>
            <person name="Magnuson J.K."/>
            <person name="Baker S.E."/>
            <person name="Pomraning K.R."/>
        </authorList>
    </citation>
    <scope>NUCLEOTIDE SEQUENCE [LARGE SCALE GENOMIC DNA]</scope>
    <source>
        <strain evidence="2">CBS 7786</strain>
    </source>
</reference>
<sequence length="173" mass="19601">MLPQLSGANLRQSLTQALNFCLVLTTTFMFWKGLSVVTNSPSPIVVVLSGSMEPAFQRGDILFLWNREARVKVGDIVVYNVKGRDIPIVHRVVRNHVSSKKQLLLTKGDNNAMDDLDLYAHRQYYLDREQEVIGSVKAYVPWIGYVTILLSENLWAKYMLLAGMGFLAVLQRD</sequence>
<accession>A0ACC3T251</accession>
<evidence type="ECO:0000313" key="1">
    <source>
        <dbReference type="EMBL" id="KAK9237988.1"/>
    </source>
</evidence>
<gene>
    <name evidence="1" type="ORF">V1525DRAFT_402591</name>
</gene>
<dbReference type="Proteomes" id="UP001433508">
    <property type="component" value="Unassembled WGS sequence"/>
</dbReference>
<organism evidence="1 2">
    <name type="scientific">Lipomyces kononenkoae</name>
    <name type="common">Yeast</name>
    <dbReference type="NCBI Taxonomy" id="34357"/>
    <lineage>
        <taxon>Eukaryota</taxon>
        <taxon>Fungi</taxon>
        <taxon>Dikarya</taxon>
        <taxon>Ascomycota</taxon>
        <taxon>Saccharomycotina</taxon>
        <taxon>Lipomycetes</taxon>
        <taxon>Lipomycetales</taxon>
        <taxon>Lipomycetaceae</taxon>
        <taxon>Lipomyces</taxon>
    </lineage>
</organism>
<name>A0ACC3T251_LIPKO</name>
<keyword evidence="2" id="KW-1185">Reference proteome</keyword>
<proteinExistence type="predicted"/>